<gene>
    <name evidence="8" type="ORF">K443DRAFT_130708</name>
</gene>
<dbReference type="InterPro" id="IPR001164">
    <property type="entry name" value="ArfGAP_dom"/>
</dbReference>
<keyword evidence="4" id="KW-0862">Zinc</keyword>
<dbReference type="Proteomes" id="UP000054477">
    <property type="component" value="Unassembled WGS sequence"/>
</dbReference>
<reference evidence="9" key="2">
    <citation type="submission" date="2015-01" db="EMBL/GenBank/DDBJ databases">
        <title>Evolutionary Origins and Diversification of the Mycorrhizal Mutualists.</title>
        <authorList>
            <consortium name="DOE Joint Genome Institute"/>
            <consortium name="Mycorrhizal Genomics Consortium"/>
            <person name="Kohler A."/>
            <person name="Kuo A."/>
            <person name="Nagy L.G."/>
            <person name="Floudas D."/>
            <person name="Copeland A."/>
            <person name="Barry K.W."/>
            <person name="Cichocki N."/>
            <person name="Veneault-Fourrey C."/>
            <person name="LaButti K."/>
            <person name="Lindquist E.A."/>
            <person name="Lipzen A."/>
            <person name="Lundell T."/>
            <person name="Morin E."/>
            <person name="Murat C."/>
            <person name="Riley R."/>
            <person name="Ohm R."/>
            <person name="Sun H."/>
            <person name="Tunlid A."/>
            <person name="Henrissat B."/>
            <person name="Grigoriev I.V."/>
            <person name="Hibbett D.S."/>
            <person name="Martin F."/>
        </authorList>
    </citation>
    <scope>NUCLEOTIDE SEQUENCE [LARGE SCALE GENOMIC DNA]</scope>
    <source>
        <strain evidence="9">LaAM-08-1</strain>
    </source>
</reference>
<accession>A0A0C9WY54</accession>
<dbReference type="HOGENOM" id="CLU_044516_2_2_1"/>
<dbReference type="GO" id="GO:0005096">
    <property type="term" value="F:GTPase activator activity"/>
    <property type="evidence" value="ECO:0007669"/>
    <property type="project" value="UniProtKB-KW"/>
</dbReference>
<dbReference type="GO" id="GO:0000139">
    <property type="term" value="C:Golgi membrane"/>
    <property type="evidence" value="ECO:0007669"/>
    <property type="project" value="TreeGrafter"/>
</dbReference>
<dbReference type="SMART" id="SM00105">
    <property type="entry name" value="ArfGap"/>
    <property type="match status" value="1"/>
</dbReference>
<dbReference type="EMBL" id="KN838567">
    <property type="protein sequence ID" value="KIK04715.1"/>
    <property type="molecule type" value="Genomic_DNA"/>
</dbReference>
<evidence type="ECO:0000313" key="8">
    <source>
        <dbReference type="EMBL" id="KIK04715.1"/>
    </source>
</evidence>
<evidence type="ECO:0000256" key="3">
    <source>
        <dbReference type="ARBA" id="ARBA00022771"/>
    </source>
</evidence>
<feature type="compositionally biased region" description="Polar residues" evidence="6">
    <location>
        <begin position="186"/>
        <end position="203"/>
    </location>
</feature>
<feature type="domain" description="Arf-GAP" evidence="7">
    <location>
        <begin position="8"/>
        <end position="132"/>
    </location>
</feature>
<feature type="compositionally biased region" description="Polar residues" evidence="6">
    <location>
        <begin position="136"/>
        <end position="151"/>
    </location>
</feature>
<dbReference type="PRINTS" id="PR00405">
    <property type="entry name" value="REVINTRACTNG"/>
</dbReference>
<dbReference type="GO" id="GO:0008270">
    <property type="term" value="F:zinc ion binding"/>
    <property type="evidence" value="ECO:0007669"/>
    <property type="project" value="UniProtKB-KW"/>
</dbReference>
<proteinExistence type="predicted"/>
<dbReference type="GO" id="GO:0032012">
    <property type="term" value="P:regulation of ARF protein signal transduction"/>
    <property type="evidence" value="ECO:0007669"/>
    <property type="project" value="TreeGrafter"/>
</dbReference>
<dbReference type="STRING" id="1095629.A0A0C9WY54"/>
<keyword evidence="3 5" id="KW-0863">Zinc-finger</keyword>
<feature type="compositionally biased region" description="Low complexity" evidence="6">
    <location>
        <begin position="402"/>
        <end position="413"/>
    </location>
</feature>
<evidence type="ECO:0000256" key="1">
    <source>
        <dbReference type="ARBA" id="ARBA00022468"/>
    </source>
</evidence>
<dbReference type="PANTHER" id="PTHR46395:SF1">
    <property type="entry name" value="ADP-RIBOSYLATION FACTOR GTPASE-ACTIVATING PROTEIN 1"/>
    <property type="match status" value="1"/>
</dbReference>
<dbReference type="PROSITE" id="PS50115">
    <property type="entry name" value="ARFGAP"/>
    <property type="match status" value="1"/>
</dbReference>
<evidence type="ECO:0000313" key="9">
    <source>
        <dbReference type="Proteomes" id="UP000054477"/>
    </source>
</evidence>
<evidence type="ECO:0000256" key="6">
    <source>
        <dbReference type="SAM" id="MobiDB-lite"/>
    </source>
</evidence>
<sequence>MTDQASAKKILSDLSKREDLKNKVCVDCSNPNPQWASLSFAVFICLQCAGIHRGFGVHISFVRSISMDTWQDEQVKRMQLGGNGPFRDFMQSYEPIEQGGYKQGLSPYDTYHCWAAAQYREKLDAMLAGREWSPSAKPTNFGLNSRSSSPGPSAAQGLRKSRASTRTFTSRSDSRSPSSFRNSPSGTPDLSTDQKSLNESYFSNLGKVNENRPSHLPPSQGGRYTGFGSTPTPPLGQEHPSFGLSSANAPSLGELQENPVAALSKGWSLFTAAVVGATKAVSENVIQPGMEKVTDPNFQASVKGYMTEAQKKAAAVGSTANEWSKQQFGVDVADTVGGVVGTVKDKVGGGPSRLGYGSIALTSPSDHDESSGLYDGDDDDLFGEYHGHQSPQHSSLAPTVITGGSHSTSTATAPIKKNEWDDEWKDF</sequence>
<protein>
    <recommendedName>
        <fullName evidence="7">Arf-GAP domain-containing protein</fullName>
    </recommendedName>
</protein>
<dbReference type="GO" id="GO:0030100">
    <property type="term" value="P:regulation of endocytosis"/>
    <property type="evidence" value="ECO:0007669"/>
    <property type="project" value="TreeGrafter"/>
</dbReference>
<organism evidence="8 9">
    <name type="scientific">Laccaria amethystina LaAM-08-1</name>
    <dbReference type="NCBI Taxonomy" id="1095629"/>
    <lineage>
        <taxon>Eukaryota</taxon>
        <taxon>Fungi</taxon>
        <taxon>Dikarya</taxon>
        <taxon>Basidiomycota</taxon>
        <taxon>Agaricomycotina</taxon>
        <taxon>Agaricomycetes</taxon>
        <taxon>Agaricomycetidae</taxon>
        <taxon>Agaricales</taxon>
        <taxon>Agaricineae</taxon>
        <taxon>Hydnangiaceae</taxon>
        <taxon>Laccaria</taxon>
    </lineage>
</organism>
<evidence type="ECO:0000259" key="7">
    <source>
        <dbReference type="PROSITE" id="PS50115"/>
    </source>
</evidence>
<keyword evidence="2" id="KW-0479">Metal-binding</keyword>
<dbReference type="PANTHER" id="PTHR46395">
    <property type="entry name" value="ADP-RIBOSYLATION FACTOR GTPASE-ACTIVATING PROTEIN 1"/>
    <property type="match status" value="1"/>
</dbReference>
<reference evidence="8 9" key="1">
    <citation type="submission" date="2014-04" db="EMBL/GenBank/DDBJ databases">
        <authorList>
            <consortium name="DOE Joint Genome Institute"/>
            <person name="Kuo A."/>
            <person name="Kohler A."/>
            <person name="Nagy L.G."/>
            <person name="Floudas D."/>
            <person name="Copeland A."/>
            <person name="Barry K.W."/>
            <person name="Cichocki N."/>
            <person name="Veneault-Fourrey C."/>
            <person name="LaButti K."/>
            <person name="Lindquist E.A."/>
            <person name="Lipzen A."/>
            <person name="Lundell T."/>
            <person name="Morin E."/>
            <person name="Murat C."/>
            <person name="Sun H."/>
            <person name="Tunlid A."/>
            <person name="Henrissat B."/>
            <person name="Grigoriev I.V."/>
            <person name="Hibbett D.S."/>
            <person name="Martin F."/>
            <person name="Nordberg H.P."/>
            <person name="Cantor M.N."/>
            <person name="Hua S.X."/>
        </authorList>
    </citation>
    <scope>NUCLEOTIDE SEQUENCE [LARGE SCALE GENOMIC DNA]</scope>
    <source>
        <strain evidence="8 9">LaAM-08-1</strain>
    </source>
</reference>
<dbReference type="SUPFAM" id="SSF57863">
    <property type="entry name" value="ArfGap/RecO-like zinc finger"/>
    <property type="match status" value="1"/>
</dbReference>
<dbReference type="OrthoDB" id="983479at2759"/>
<evidence type="ECO:0000256" key="5">
    <source>
        <dbReference type="PROSITE-ProRule" id="PRU00288"/>
    </source>
</evidence>
<dbReference type="AlphaFoldDB" id="A0A0C9WY54"/>
<feature type="compositionally biased region" description="Low complexity" evidence="6">
    <location>
        <begin position="164"/>
        <end position="185"/>
    </location>
</feature>
<dbReference type="InterPro" id="IPR037278">
    <property type="entry name" value="ARFGAP/RecO"/>
</dbReference>
<feature type="region of interest" description="Disordered" evidence="6">
    <location>
        <begin position="358"/>
        <end position="427"/>
    </location>
</feature>
<feature type="region of interest" description="Disordered" evidence="6">
    <location>
        <begin position="134"/>
        <end position="250"/>
    </location>
</feature>
<keyword evidence="1" id="KW-0343">GTPase activation</keyword>
<evidence type="ECO:0000256" key="2">
    <source>
        <dbReference type="ARBA" id="ARBA00022723"/>
    </source>
</evidence>
<dbReference type="Gene3D" id="1.10.220.150">
    <property type="entry name" value="Arf GTPase activating protein"/>
    <property type="match status" value="1"/>
</dbReference>
<name>A0A0C9WY54_9AGAR</name>
<keyword evidence="9" id="KW-1185">Reference proteome</keyword>
<dbReference type="CDD" id="cd08830">
    <property type="entry name" value="ArfGap_ArfGap1"/>
    <property type="match status" value="1"/>
</dbReference>
<evidence type="ECO:0000256" key="4">
    <source>
        <dbReference type="ARBA" id="ARBA00022833"/>
    </source>
</evidence>
<dbReference type="InterPro" id="IPR038508">
    <property type="entry name" value="ArfGAP_dom_sf"/>
</dbReference>
<dbReference type="Pfam" id="PF01412">
    <property type="entry name" value="ArfGap"/>
    <property type="match status" value="1"/>
</dbReference>